<dbReference type="InterPro" id="IPR002130">
    <property type="entry name" value="Cyclophilin-type_PPIase_dom"/>
</dbReference>
<evidence type="ECO:0000256" key="3">
    <source>
        <dbReference type="ARBA" id="ARBA00023235"/>
    </source>
</evidence>
<dbReference type="Pfam" id="PF00160">
    <property type="entry name" value="Pro_isomerase"/>
    <property type="match status" value="1"/>
</dbReference>
<keyword evidence="3 6" id="KW-0413">Isomerase</keyword>
<proteinExistence type="predicted"/>
<feature type="compositionally biased region" description="Acidic residues" evidence="4">
    <location>
        <begin position="146"/>
        <end position="159"/>
    </location>
</feature>
<keyword evidence="2" id="KW-0697">Rotamase</keyword>
<evidence type="ECO:0000256" key="1">
    <source>
        <dbReference type="ARBA" id="ARBA00013194"/>
    </source>
</evidence>
<gene>
    <name evidence="6" type="primary">ppiA_2</name>
    <name evidence="6" type="ORF">ENSA7_80340</name>
</gene>
<sequence length="339" mass="35152">MFALTSAALFGPGPVLYCSDVTRRTIVCLVLTTVGCTPPPEPDGPYEGSCPILIECTAQRSNDPVLEASNLAAYGEDGSCWNSGHYHWQACRDSCVAAIDSLNEASLAIGLSSCGTCERNSDCAGFEAASCVDGYCARKRLGDIGDDDSGDAAETDTDTETGGSGDDCLSDDTPDVVLDTSLGVMRLGLDSVAAPEATQVFLQHVSADYYDNSIIHRVVEGVLIQGGSYGPGPTLLSSEIAPVELLTPSTLAHEPGVIALLPSADGTRVGPQFYMTVGPTSPSAMASGVVFGALIDADGTEVLDAISSVPVTTVAWSGFQLTNIPEQDVVVYEAYCVAQ</sequence>
<feature type="region of interest" description="Disordered" evidence="4">
    <location>
        <begin position="146"/>
        <end position="172"/>
    </location>
</feature>
<dbReference type="PANTHER" id="PTHR45625">
    <property type="entry name" value="PEPTIDYL-PROLYL CIS-TRANS ISOMERASE-RELATED"/>
    <property type="match status" value="1"/>
</dbReference>
<dbReference type="AlphaFoldDB" id="A0A2S9XL49"/>
<protein>
    <recommendedName>
        <fullName evidence="1">peptidylprolyl isomerase</fullName>
        <ecNumber evidence="1">5.2.1.8</ecNumber>
    </recommendedName>
</protein>
<dbReference type="GO" id="GO:0003755">
    <property type="term" value="F:peptidyl-prolyl cis-trans isomerase activity"/>
    <property type="evidence" value="ECO:0007669"/>
    <property type="project" value="UniProtKB-KW"/>
</dbReference>
<evidence type="ECO:0000259" key="5">
    <source>
        <dbReference type="PROSITE" id="PS50072"/>
    </source>
</evidence>
<dbReference type="Gene3D" id="2.40.100.10">
    <property type="entry name" value="Cyclophilin-like"/>
    <property type="match status" value="1"/>
</dbReference>
<dbReference type="SUPFAM" id="SSF50891">
    <property type="entry name" value="Cyclophilin-like"/>
    <property type="match status" value="1"/>
</dbReference>
<dbReference type="PANTHER" id="PTHR45625:SF4">
    <property type="entry name" value="PEPTIDYLPROLYL ISOMERASE DOMAIN AND WD REPEAT-CONTAINING PROTEIN 1"/>
    <property type="match status" value="1"/>
</dbReference>
<evidence type="ECO:0000256" key="2">
    <source>
        <dbReference type="ARBA" id="ARBA00023110"/>
    </source>
</evidence>
<accession>A0A2S9XL49</accession>
<reference evidence="6 7" key="1">
    <citation type="submission" date="2018-03" db="EMBL/GenBank/DDBJ databases">
        <title>Draft Genome Sequences of the Obligatory Marine Myxobacteria Enhygromyxa salina SWB007.</title>
        <authorList>
            <person name="Poehlein A."/>
            <person name="Moghaddam J.A."/>
            <person name="Harms H."/>
            <person name="Alanjari M."/>
            <person name="Koenig G.M."/>
            <person name="Daniel R."/>
            <person name="Schaeberle T.F."/>
        </authorList>
    </citation>
    <scope>NUCLEOTIDE SEQUENCE [LARGE SCALE GENOMIC DNA]</scope>
    <source>
        <strain evidence="6 7">SWB007</strain>
    </source>
</reference>
<dbReference type="InterPro" id="IPR029000">
    <property type="entry name" value="Cyclophilin-like_dom_sf"/>
</dbReference>
<dbReference type="PROSITE" id="PS50072">
    <property type="entry name" value="CSA_PPIASE_2"/>
    <property type="match status" value="1"/>
</dbReference>
<evidence type="ECO:0000313" key="7">
    <source>
        <dbReference type="Proteomes" id="UP000238823"/>
    </source>
</evidence>
<dbReference type="EC" id="5.2.1.8" evidence="1"/>
<evidence type="ECO:0000313" key="6">
    <source>
        <dbReference type="EMBL" id="PRP93606.1"/>
    </source>
</evidence>
<comment type="caution">
    <text evidence="6">The sequence shown here is derived from an EMBL/GenBank/DDBJ whole genome shotgun (WGS) entry which is preliminary data.</text>
</comment>
<dbReference type="InterPro" id="IPR044666">
    <property type="entry name" value="Cyclophilin_A-like"/>
</dbReference>
<feature type="domain" description="PPIase cyclophilin-type" evidence="5">
    <location>
        <begin position="179"/>
        <end position="336"/>
    </location>
</feature>
<name>A0A2S9XL49_9BACT</name>
<evidence type="ECO:0000256" key="4">
    <source>
        <dbReference type="SAM" id="MobiDB-lite"/>
    </source>
</evidence>
<dbReference type="Proteomes" id="UP000238823">
    <property type="component" value="Unassembled WGS sequence"/>
</dbReference>
<dbReference type="EMBL" id="PVNL01000147">
    <property type="protein sequence ID" value="PRP93606.1"/>
    <property type="molecule type" value="Genomic_DNA"/>
</dbReference>
<organism evidence="6 7">
    <name type="scientific">Enhygromyxa salina</name>
    <dbReference type="NCBI Taxonomy" id="215803"/>
    <lineage>
        <taxon>Bacteria</taxon>
        <taxon>Pseudomonadati</taxon>
        <taxon>Myxococcota</taxon>
        <taxon>Polyangia</taxon>
        <taxon>Nannocystales</taxon>
        <taxon>Nannocystaceae</taxon>
        <taxon>Enhygromyxa</taxon>
    </lineage>
</organism>